<dbReference type="EMBL" id="VHQI01000012">
    <property type="protein sequence ID" value="TPW40674.1"/>
    <property type="molecule type" value="Genomic_DNA"/>
</dbReference>
<keyword evidence="8" id="KW-0282">Flagellum</keyword>
<dbReference type="InterPro" id="IPR005648">
    <property type="entry name" value="FlgD"/>
</dbReference>
<evidence type="ECO:0000313" key="9">
    <source>
        <dbReference type="Proteomes" id="UP000319523"/>
    </source>
</evidence>
<evidence type="ECO:0000256" key="5">
    <source>
        <dbReference type="RuleBase" id="RU362076"/>
    </source>
</evidence>
<keyword evidence="9" id="KW-1185">Reference proteome</keyword>
<dbReference type="AlphaFoldDB" id="A0A506V482"/>
<keyword evidence="8" id="KW-0966">Cell projection</keyword>
<comment type="similarity">
    <text evidence="1 5">Belongs to the FlgD family.</text>
</comment>
<accession>A0A506V482</accession>
<feature type="compositionally biased region" description="Low complexity" evidence="6">
    <location>
        <begin position="7"/>
        <end position="24"/>
    </location>
</feature>
<dbReference type="RefSeq" id="WP_141177402.1">
    <property type="nucleotide sequence ID" value="NZ_JBHUFX010000002.1"/>
</dbReference>
<dbReference type="OrthoDB" id="9785233at2"/>
<evidence type="ECO:0000313" key="8">
    <source>
        <dbReference type="EMBL" id="TPW40674.1"/>
    </source>
</evidence>
<dbReference type="Pfam" id="PF03963">
    <property type="entry name" value="FlgD"/>
    <property type="match status" value="1"/>
</dbReference>
<comment type="caution">
    <text evidence="8">The sequence shown here is derived from an EMBL/GenBank/DDBJ whole genome shotgun (WGS) entry which is preliminary data.</text>
</comment>
<evidence type="ECO:0000256" key="1">
    <source>
        <dbReference type="ARBA" id="ARBA00010577"/>
    </source>
</evidence>
<dbReference type="Gene3D" id="2.60.40.4070">
    <property type="match status" value="1"/>
</dbReference>
<dbReference type="Pfam" id="PF13861">
    <property type="entry name" value="FLgD_tudor"/>
    <property type="match status" value="1"/>
</dbReference>
<dbReference type="GO" id="GO:0044781">
    <property type="term" value="P:bacterial-type flagellum organization"/>
    <property type="evidence" value="ECO:0007669"/>
    <property type="project" value="UniProtKB-UniRule"/>
</dbReference>
<organism evidence="8 9">
    <name type="scientific">Mixta tenebrionis</name>
    <dbReference type="NCBI Taxonomy" id="2562439"/>
    <lineage>
        <taxon>Bacteria</taxon>
        <taxon>Pseudomonadati</taxon>
        <taxon>Pseudomonadota</taxon>
        <taxon>Gammaproteobacteria</taxon>
        <taxon>Enterobacterales</taxon>
        <taxon>Erwiniaceae</taxon>
        <taxon>Mixta</taxon>
    </lineage>
</organism>
<protein>
    <recommendedName>
        <fullName evidence="2 5">Basal-body rod modification protein FlgD</fullName>
    </recommendedName>
</protein>
<reference evidence="8 9" key="1">
    <citation type="submission" date="2019-06" db="EMBL/GenBank/DDBJ databases">
        <authorList>
            <person name="Yang Y."/>
        </authorList>
    </citation>
    <scope>NUCLEOTIDE SEQUENCE [LARGE SCALE GENOMIC DNA]</scope>
    <source>
        <strain evidence="8 9">BIT-26</strain>
    </source>
</reference>
<sequence>MAVSPVTSNYAATSSASATSSNGSSIEDITNNFMNLLVAQMQNQDPTNPMDNTQLTSLLAQFNTAAGVQQLNTTMNGVGQLVMDMQQLNTTQWIGRTVLIEGDTNVTSEDGKFAFALGNDADSVKVVLTNSAGESYTAELKDVEAGVHQYTLKDLTGFQPAKPGFDNEESYKVTYSATNAQGSPVIVSLKSAKVEGVALIQGQAVLQLGVNGTASLGNIYLVE</sequence>
<comment type="function">
    <text evidence="4 5">Required for flagellar hook formation. May act as a scaffolding protein.</text>
</comment>
<gene>
    <name evidence="8" type="ORF">FKM52_17300</name>
</gene>
<dbReference type="InterPro" id="IPR025963">
    <property type="entry name" value="FLgD_Tudor"/>
</dbReference>
<name>A0A506V482_9GAMM</name>
<evidence type="ECO:0000256" key="4">
    <source>
        <dbReference type="ARBA" id="ARBA00024746"/>
    </source>
</evidence>
<keyword evidence="3 5" id="KW-1005">Bacterial flagellum biogenesis</keyword>
<evidence type="ECO:0000256" key="6">
    <source>
        <dbReference type="SAM" id="MobiDB-lite"/>
    </source>
</evidence>
<feature type="region of interest" description="Disordered" evidence="6">
    <location>
        <begin position="1"/>
        <end position="24"/>
    </location>
</feature>
<keyword evidence="8" id="KW-0969">Cilium</keyword>
<feature type="domain" description="FlgD Tudor-like" evidence="7">
    <location>
        <begin position="85"/>
        <end position="219"/>
    </location>
</feature>
<evidence type="ECO:0000256" key="3">
    <source>
        <dbReference type="ARBA" id="ARBA00022795"/>
    </source>
</evidence>
<dbReference type="Gene3D" id="2.30.30.910">
    <property type="match status" value="1"/>
</dbReference>
<evidence type="ECO:0000256" key="2">
    <source>
        <dbReference type="ARBA" id="ARBA00016013"/>
    </source>
</evidence>
<proteinExistence type="inferred from homology"/>
<evidence type="ECO:0000259" key="7">
    <source>
        <dbReference type="Pfam" id="PF13861"/>
    </source>
</evidence>
<dbReference type="Proteomes" id="UP000319523">
    <property type="component" value="Unassembled WGS sequence"/>
</dbReference>